<sequence>MSALIGARFNGPAASANGGYACGVFAGLVQGPAAVTLHVPPPLGVPLEVERGARRTHVLHCGEPVATVAAAADLGPVVPAVGARAAEAAHAGFAGRAFHPFPSCFVCGLDRADGLNLTPGPVPDAPGTVACVWRPDSSVAGPDGMVRPEVVWAALDCPGGWTGDPARQARVLGRMAARIGARPSAGDVCVLVARSEPVRGRTVTSHTALYRDGALLASATAIWIAVRSGDVLPDGAVPATAPA</sequence>
<dbReference type="Gene3D" id="3.10.129.10">
    <property type="entry name" value="Hotdog Thioesterase"/>
    <property type="match status" value="1"/>
</dbReference>
<protein>
    <recommendedName>
        <fullName evidence="3">Thioesterase superfamily protein</fullName>
    </recommendedName>
</protein>
<evidence type="ECO:0000313" key="2">
    <source>
        <dbReference type="Proteomes" id="UP001501842"/>
    </source>
</evidence>
<organism evidence="1 2">
    <name type="scientific">Actinocorallia aurantiaca</name>
    <dbReference type="NCBI Taxonomy" id="46204"/>
    <lineage>
        <taxon>Bacteria</taxon>
        <taxon>Bacillati</taxon>
        <taxon>Actinomycetota</taxon>
        <taxon>Actinomycetes</taxon>
        <taxon>Streptosporangiales</taxon>
        <taxon>Thermomonosporaceae</taxon>
        <taxon>Actinocorallia</taxon>
    </lineage>
</organism>
<evidence type="ECO:0000313" key="1">
    <source>
        <dbReference type="EMBL" id="GAA2736449.1"/>
    </source>
</evidence>
<dbReference type="InterPro" id="IPR029069">
    <property type="entry name" value="HotDog_dom_sf"/>
</dbReference>
<evidence type="ECO:0008006" key="3">
    <source>
        <dbReference type="Google" id="ProtNLM"/>
    </source>
</evidence>
<proteinExistence type="predicted"/>
<reference evidence="2" key="1">
    <citation type="journal article" date="2019" name="Int. J. Syst. Evol. Microbiol.">
        <title>The Global Catalogue of Microorganisms (GCM) 10K type strain sequencing project: providing services to taxonomists for standard genome sequencing and annotation.</title>
        <authorList>
            <consortium name="The Broad Institute Genomics Platform"/>
            <consortium name="The Broad Institute Genome Sequencing Center for Infectious Disease"/>
            <person name="Wu L."/>
            <person name="Ma J."/>
        </authorList>
    </citation>
    <scope>NUCLEOTIDE SEQUENCE [LARGE SCALE GENOMIC DNA]</scope>
    <source>
        <strain evidence="2">JCM 8201</strain>
    </source>
</reference>
<dbReference type="RefSeq" id="WP_344456156.1">
    <property type="nucleotide sequence ID" value="NZ_BAAATZ010000032.1"/>
</dbReference>
<dbReference type="EMBL" id="BAAATZ010000032">
    <property type="protein sequence ID" value="GAA2736449.1"/>
    <property type="molecule type" value="Genomic_DNA"/>
</dbReference>
<name>A0ABP6H558_9ACTN</name>
<keyword evidence="2" id="KW-1185">Reference proteome</keyword>
<accession>A0ABP6H558</accession>
<dbReference type="SUPFAM" id="SSF54637">
    <property type="entry name" value="Thioesterase/thiol ester dehydrase-isomerase"/>
    <property type="match status" value="1"/>
</dbReference>
<comment type="caution">
    <text evidence="1">The sequence shown here is derived from an EMBL/GenBank/DDBJ whole genome shotgun (WGS) entry which is preliminary data.</text>
</comment>
<dbReference type="Proteomes" id="UP001501842">
    <property type="component" value="Unassembled WGS sequence"/>
</dbReference>
<gene>
    <name evidence="1" type="ORF">GCM10010439_63580</name>
</gene>